<dbReference type="SUPFAM" id="SSF57850">
    <property type="entry name" value="RING/U-box"/>
    <property type="match status" value="1"/>
</dbReference>
<dbReference type="InterPro" id="IPR016024">
    <property type="entry name" value="ARM-type_fold"/>
</dbReference>
<proteinExistence type="predicted"/>
<dbReference type="FunFam" id="3.30.40.10:FF:000455">
    <property type="entry name" value="RING-type E3 ubiquitin transferase"/>
    <property type="match status" value="1"/>
</dbReference>
<dbReference type="EC" id="2.3.2.27" evidence="3"/>
<comment type="catalytic activity">
    <reaction evidence="1">
        <text>S-ubiquitinyl-[E2 ubiquitin-conjugating enzyme]-L-cysteine + [acceptor protein]-L-lysine = [E2 ubiquitin-conjugating enzyme]-L-cysteine + N(6)-ubiquitinyl-[acceptor protein]-L-lysine.</text>
        <dbReference type="EC" id="2.3.2.27"/>
    </reaction>
</comment>
<dbReference type="PANTHER" id="PTHR23315:SF116">
    <property type="entry name" value="RING-TYPE E3 UBIQUITIN TRANSFERASE"/>
    <property type="match status" value="1"/>
</dbReference>
<feature type="domain" description="U-box" evidence="8">
    <location>
        <begin position="274"/>
        <end position="348"/>
    </location>
</feature>
<evidence type="ECO:0000256" key="5">
    <source>
        <dbReference type="ARBA" id="ARBA00022737"/>
    </source>
</evidence>
<reference evidence="9 10" key="1">
    <citation type="submission" date="2021-09" db="EMBL/GenBank/DDBJ databases">
        <title>Genomic insights and catalytic innovation underlie evolution of tropane alkaloids biosynthesis.</title>
        <authorList>
            <person name="Wang Y.-J."/>
            <person name="Tian T."/>
            <person name="Huang J.-P."/>
            <person name="Huang S.-X."/>
        </authorList>
    </citation>
    <scope>NUCLEOTIDE SEQUENCE [LARGE SCALE GENOMIC DNA]</scope>
    <source>
        <strain evidence="9">KIB-2018</strain>
        <tissue evidence="9">Leaf</tissue>
    </source>
</reference>
<dbReference type="PROSITE" id="PS50176">
    <property type="entry name" value="ARM_REPEAT"/>
    <property type="match status" value="1"/>
</dbReference>
<name>A0AAV8TXV9_9ROSI</name>
<keyword evidence="10" id="KW-1185">Reference proteome</keyword>
<accession>A0AAV8TXV9</accession>
<comment type="pathway">
    <text evidence="2">Protein modification; protein ubiquitination.</text>
</comment>
<dbReference type="CDD" id="cd16664">
    <property type="entry name" value="RING-Ubox_PUB"/>
    <property type="match status" value="1"/>
</dbReference>
<dbReference type="SMART" id="SM00185">
    <property type="entry name" value="ARM"/>
    <property type="match status" value="3"/>
</dbReference>
<dbReference type="Proteomes" id="UP001159364">
    <property type="component" value="Linkage Group LG02"/>
</dbReference>
<dbReference type="PANTHER" id="PTHR23315">
    <property type="entry name" value="U BOX DOMAIN-CONTAINING"/>
    <property type="match status" value="1"/>
</dbReference>
<keyword evidence="4" id="KW-0808">Transferase</keyword>
<dbReference type="SMART" id="SM00504">
    <property type="entry name" value="Ubox"/>
    <property type="match status" value="1"/>
</dbReference>
<gene>
    <name evidence="9" type="ORF">K2173_027028</name>
</gene>
<dbReference type="Pfam" id="PF04564">
    <property type="entry name" value="U-box"/>
    <property type="match status" value="1"/>
</dbReference>
<dbReference type="FunFam" id="1.25.10.10:FF:000485">
    <property type="entry name" value="RING-type E3 ubiquitin transferase"/>
    <property type="match status" value="1"/>
</dbReference>
<dbReference type="Gene3D" id="1.25.10.10">
    <property type="entry name" value="Leucine-rich Repeat Variant"/>
    <property type="match status" value="1"/>
</dbReference>
<dbReference type="InterPro" id="IPR058678">
    <property type="entry name" value="ARM_PUB"/>
</dbReference>
<dbReference type="EMBL" id="JAIWQS010000002">
    <property type="protein sequence ID" value="KAJ8771851.1"/>
    <property type="molecule type" value="Genomic_DNA"/>
</dbReference>
<dbReference type="Gene3D" id="3.30.40.10">
    <property type="entry name" value="Zinc/RING finger domain, C3HC4 (zinc finger)"/>
    <property type="match status" value="1"/>
</dbReference>
<dbReference type="AlphaFoldDB" id="A0AAV8TXV9"/>
<dbReference type="GO" id="GO:0061630">
    <property type="term" value="F:ubiquitin protein ligase activity"/>
    <property type="evidence" value="ECO:0007669"/>
    <property type="project" value="UniProtKB-EC"/>
</dbReference>
<evidence type="ECO:0000256" key="2">
    <source>
        <dbReference type="ARBA" id="ARBA00004906"/>
    </source>
</evidence>
<keyword evidence="5" id="KW-0677">Repeat</keyword>
<dbReference type="InterPro" id="IPR045210">
    <property type="entry name" value="RING-Ubox_PUB"/>
</dbReference>
<comment type="caution">
    <text evidence="9">The sequence shown here is derived from an EMBL/GenBank/DDBJ whole genome shotgun (WGS) entry which is preliminary data.</text>
</comment>
<organism evidence="9 10">
    <name type="scientific">Erythroxylum novogranatense</name>
    <dbReference type="NCBI Taxonomy" id="1862640"/>
    <lineage>
        <taxon>Eukaryota</taxon>
        <taxon>Viridiplantae</taxon>
        <taxon>Streptophyta</taxon>
        <taxon>Embryophyta</taxon>
        <taxon>Tracheophyta</taxon>
        <taxon>Spermatophyta</taxon>
        <taxon>Magnoliopsida</taxon>
        <taxon>eudicotyledons</taxon>
        <taxon>Gunneridae</taxon>
        <taxon>Pentapetalae</taxon>
        <taxon>rosids</taxon>
        <taxon>fabids</taxon>
        <taxon>Malpighiales</taxon>
        <taxon>Erythroxylaceae</taxon>
        <taxon>Erythroxylum</taxon>
    </lineage>
</organism>
<evidence type="ECO:0000259" key="8">
    <source>
        <dbReference type="PROSITE" id="PS51698"/>
    </source>
</evidence>
<dbReference type="GO" id="GO:0016567">
    <property type="term" value="P:protein ubiquitination"/>
    <property type="evidence" value="ECO:0007669"/>
    <property type="project" value="InterPro"/>
</dbReference>
<dbReference type="InterPro" id="IPR000225">
    <property type="entry name" value="Armadillo"/>
</dbReference>
<evidence type="ECO:0000256" key="7">
    <source>
        <dbReference type="PROSITE-ProRule" id="PRU00259"/>
    </source>
</evidence>
<evidence type="ECO:0000256" key="6">
    <source>
        <dbReference type="ARBA" id="ARBA00022786"/>
    </source>
</evidence>
<sequence length="682" mass="76326">MIQKFHFSDRRILTFPAVHPCEAISPVTLIGSLISLSQSICNFHSKFFATQGRNVRETIRQIGILLILFEEIRDRGLVLSESVVLSFFELHLTFQKIQFLFEDCTREGARLWILMKSQLVAHQFRVLIQVVATALDVLPLNSIEVCGEVKELVELVAKQARRAKFEIDPEDEWALKQVHCLLDYFEKGIETDSSFVKPVLDYLEIKRWSACNREIRFLEEEIGYQLECEERDVPFLHSLVGLMSYCRVVIFETMDHRDHDYSDVRCSPEIISCLNPEDFRCPISLELMTDPVTISTGQTYDRSSIQKWLKAGNTTCPKTGERLTSTEMVPNTSLRKLIQQFCADHGLSLSKSGKRSRDITGTIIPGSPVVAEAMKFVCWHLASRLVFGSNELKNKAAYEIRLLAKSNIFNRSCLIEAGTILPLLNLLSSLDTSMQENAIAALLKLSKHTSGRRLIIENDGLRPILRVLSEGLSLEARQIAAATLFYLASAKGCRKYIAEMPEAFPALIELIKTGTACGKKNALVAIFGILLHPGNHHRLLESGIVPLLVELVSTSNRDELKTDSLAVLAALTESFDGTREMLQTSPVPVITRNLQSLPSKAGKEYCVSILLSLCRNGGQEVVEVLAKDPSLMSSLYSLLTDGTSEASSKARGLIKVLHKFHETSSSRLKNSAVQCERPLNVW</sequence>
<protein>
    <recommendedName>
        <fullName evidence="3">RING-type E3 ubiquitin transferase</fullName>
        <ecNumber evidence="3">2.3.2.27</ecNumber>
    </recommendedName>
</protein>
<evidence type="ECO:0000313" key="9">
    <source>
        <dbReference type="EMBL" id="KAJ8771851.1"/>
    </source>
</evidence>
<evidence type="ECO:0000256" key="1">
    <source>
        <dbReference type="ARBA" id="ARBA00000900"/>
    </source>
</evidence>
<dbReference type="InterPro" id="IPR057623">
    <property type="entry name" value="PUB12-19-like_N"/>
</dbReference>
<dbReference type="InterPro" id="IPR003613">
    <property type="entry name" value="Ubox_domain"/>
</dbReference>
<dbReference type="InterPro" id="IPR011989">
    <property type="entry name" value="ARM-like"/>
</dbReference>
<feature type="repeat" description="ARM" evidence="7">
    <location>
        <begin position="418"/>
        <end position="460"/>
    </location>
</feature>
<dbReference type="InterPro" id="IPR013083">
    <property type="entry name" value="Znf_RING/FYVE/PHD"/>
</dbReference>
<dbReference type="PROSITE" id="PS51698">
    <property type="entry name" value="U_BOX"/>
    <property type="match status" value="1"/>
</dbReference>
<evidence type="ECO:0000256" key="4">
    <source>
        <dbReference type="ARBA" id="ARBA00022679"/>
    </source>
</evidence>
<keyword evidence="6" id="KW-0833">Ubl conjugation pathway</keyword>
<dbReference type="Pfam" id="PF25598">
    <property type="entry name" value="ARM_PUB"/>
    <property type="match status" value="1"/>
</dbReference>
<evidence type="ECO:0000313" key="10">
    <source>
        <dbReference type="Proteomes" id="UP001159364"/>
    </source>
</evidence>
<dbReference type="SUPFAM" id="SSF48371">
    <property type="entry name" value="ARM repeat"/>
    <property type="match status" value="1"/>
</dbReference>
<dbReference type="Pfam" id="PF25368">
    <property type="entry name" value="PUB10_N"/>
    <property type="match status" value="1"/>
</dbReference>
<evidence type="ECO:0000256" key="3">
    <source>
        <dbReference type="ARBA" id="ARBA00012483"/>
    </source>
</evidence>